<dbReference type="InterPro" id="IPR036915">
    <property type="entry name" value="Cyclin-like_sf"/>
</dbReference>
<dbReference type="GO" id="GO:0019901">
    <property type="term" value="F:protein kinase binding"/>
    <property type="evidence" value="ECO:0007669"/>
    <property type="project" value="InterPro"/>
</dbReference>
<dbReference type="AlphaFoldDB" id="A0A6A4H3Q7"/>
<keyword evidence="2" id="KW-0472">Membrane</keyword>
<dbReference type="PANTHER" id="PTHR15615:SF10">
    <property type="entry name" value="PHO85 CYCLIN-2-RELATED"/>
    <property type="match status" value="1"/>
</dbReference>
<feature type="region of interest" description="Disordered" evidence="1">
    <location>
        <begin position="324"/>
        <end position="348"/>
    </location>
</feature>
<accession>A0A6A4H3Q7</accession>
<dbReference type="EMBL" id="ML769608">
    <property type="protein sequence ID" value="KAE9391935.1"/>
    <property type="molecule type" value="Genomic_DNA"/>
</dbReference>
<dbReference type="CDD" id="cd20557">
    <property type="entry name" value="CYCLIN_ScPCL1-like"/>
    <property type="match status" value="1"/>
</dbReference>
<feature type="compositionally biased region" description="Low complexity" evidence="1">
    <location>
        <begin position="262"/>
        <end position="298"/>
    </location>
</feature>
<organism evidence="3 4">
    <name type="scientific">Gymnopus androsaceus JB14</name>
    <dbReference type="NCBI Taxonomy" id="1447944"/>
    <lineage>
        <taxon>Eukaryota</taxon>
        <taxon>Fungi</taxon>
        <taxon>Dikarya</taxon>
        <taxon>Basidiomycota</taxon>
        <taxon>Agaricomycotina</taxon>
        <taxon>Agaricomycetes</taxon>
        <taxon>Agaricomycetidae</taxon>
        <taxon>Agaricales</taxon>
        <taxon>Marasmiineae</taxon>
        <taxon>Omphalotaceae</taxon>
        <taxon>Gymnopus</taxon>
    </lineage>
</organism>
<gene>
    <name evidence="3" type="ORF">BT96DRAFT_924979</name>
</gene>
<name>A0A6A4H3Q7_9AGAR</name>
<dbReference type="GO" id="GO:0000307">
    <property type="term" value="C:cyclin-dependent protein kinase holoenzyme complex"/>
    <property type="evidence" value="ECO:0007669"/>
    <property type="project" value="TreeGrafter"/>
</dbReference>
<dbReference type="Gene3D" id="1.10.472.10">
    <property type="entry name" value="Cyclin-like"/>
    <property type="match status" value="1"/>
</dbReference>
<evidence type="ECO:0008006" key="5">
    <source>
        <dbReference type="Google" id="ProtNLM"/>
    </source>
</evidence>
<evidence type="ECO:0000256" key="2">
    <source>
        <dbReference type="SAM" id="Phobius"/>
    </source>
</evidence>
<dbReference type="PANTHER" id="PTHR15615">
    <property type="match status" value="1"/>
</dbReference>
<keyword evidence="4" id="KW-1185">Reference proteome</keyword>
<sequence>MSSQAYSSYRQDRHPGSLLDFSAHNPQLVQLMDSPISVEMVDYVARQAEKVVRIEESPNLASYDRGSLIPLRDYVFRVCSAAHVTVPVLLSTLIYLERLRTSLPVLTKEHRVFLATLVIASKYLNDSTLKNAQWSQCSGFPKSVITAMEIELLGFLDYDLRFDEEEACSMFARFMVTPAQRAHTRAQALDKFVRVSRARVQAQQTSEPPVESNVPSLPIPRVSSTPSGFPSAVRTLAKRLSNAHLSSARPQPTDPSPMYMYSSLSTGSTISTSSSDVGSLIEDTGSSSGSSSGWNTSDSESETEEYIEPRRLIKPASFVRSIPSYTQKNNQFRERSRKSSDTSSIRTITQSPLITVHSRRCSAKRSTSISTAVAYNKDSGIPSSATMPSIAVRGVSGNFLTRMWGVARGQALGQDKVADCGDYTDGQPGGLRRLALHSKPSFSRGLSSSSVDSV</sequence>
<dbReference type="InterPro" id="IPR013922">
    <property type="entry name" value="Cyclin_PHO80-like"/>
</dbReference>
<reference evidence="3" key="1">
    <citation type="journal article" date="2019" name="Environ. Microbiol.">
        <title>Fungal ecological strategies reflected in gene transcription - a case study of two litter decomposers.</title>
        <authorList>
            <person name="Barbi F."/>
            <person name="Kohler A."/>
            <person name="Barry K."/>
            <person name="Baskaran P."/>
            <person name="Daum C."/>
            <person name="Fauchery L."/>
            <person name="Ihrmark K."/>
            <person name="Kuo A."/>
            <person name="LaButti K."/>
            <person name="Lipzen A."/>
            <person name="Morin E."/>
            <person name="Grigoriev I.V."/>
            <person name="Henrissat B."/>
            <person name="Lindahl B."/>
            <person name="Martin F."/>
        </authorList>
    </citation>
    <scope>NUCLEOTIDE SEQUENCE</scope>
    <source>
        <strain evidence="3">JB14</strain>
    </source>
</reference>
<keyword evidence="2" id="KW-1133">Transmembrane helix</keyword>
<feature type="region of interest" description="Disordered" evidence="1">
    <location>
        <begin position="200"/>
        <end position="310"/>
    </location>
</feature>
<dbReference type="GO" id="GO:0005634">
    <property type="term" value="C:nucleus"/>
    <property type="evidence" value="ECO:0007669"/>
    <property type="project" value="TreeGrafter"/>
</dbReference>
<dbReference type="GO" id="GO:0016538">
    <property type="term" value="F:cyclin-dependent protein serine/threonine kinase regulator activity"/>
    <property type="evidence" value="ECO:0007669"/>
    <property type="project" value="TreeGrafter"/>
</dbReference>
<feature type="compositionally biased region" description="Basic and acidic residues" evidence="1">
    <location>
        <begin position="331"/>
        <end position="340"/>
    </location>
</feature>
<keyword evidence="2" id="KW-0812">Transmembrane</keyword>
<protein>
    <recommendedName>
        <fullName evidence="5">Cyclin N-terminal domain-containing protein</fullName>
    </recommendedName>
</protein>
<proteinExistence type="predicted"/>
<evidence type="ECO:0000256" key="1">
    <source>
        <dbReference type="SAM" id="MobiDB-lite"/>
    </source>
</evidence>
<evidence type="ECO:0000313" key="4">
    <source>
        <dbReference type="Proteomes" id="UP000799118"/>
    </source>
</evidence>
<dbReference type="Pfam" id="PF08613">
    <property type="entry name" value="Cyclin"/>
    <property type="match status" value="1"/>
</dbReference>
<dbReference type="SUPFAM" id="SSF47954">
    <property type="entry name" value="Cyclin-like"/>
    <property type="match status" value="1"/>
</dbReference>
<feature type="transmembrane region" description="Helical" evidence="2">
    <location>
        <begin position="74"/>
        <end position="96"/>
    </location>
</feature>
<evidence type="ECO:0000313" key="3">
    <source>
        <dbReference type="EMBL" id="KAE9391935.1"/>
    </source>
</evidence>
<dbReference type="OrthoDB" id="10250320at2759"/>
<dbReference type="Proteomes" id="UP000799118">
    <property type="component" value="Unassembled WGS sequence"/>
</dbReference>